<dbReference type="SUPFAM" id="SSF51430">
    <property type="entry name" value="NAD(P)-linked oxidoreductase"/>
    <property type="match status" value="1"/>
</dbReference>
<evidence type="ECO:0000256" key="1">
    <source>
        <dbReference type="ARBA" id="ARBA00023002"/>
    </source>
</evidence>
<reference evidence="4" key="1">
    <citation type="journal article" date="2019" name="Nat. Commun.">
        <title>Genome-wide association mapping of date palm fruit traits.</title>
        <authorList>
            <person name="Hazzouri K.M."/>
            <person name="Gros-Balthazard M."/>
            <person name="Flowers J.M."/>
            <person name="Copetti D."/>
            <person name="Lemansour A."/>
            <person name="Lebrun M."/>
            <person name="Masmoudi K."/>
            <person name="Ferrand S."/>
            <person name="Dhar M.I."/>
            <person name="Fresquez Z.A."/>
            <person name="Rosas U."/>
            <person name="Zhang J."/>
            <person name="Talag J."/>
            <person name="Lee S."/>
            <person name="Kudrna D."/>
            <person name="Powell R.F."/>
            <person name="Leitch I.J."/>
            <person name="Krueger R.R."/>
            <person name="Wing R.A."/>
            <person name="Amiri K.M.A."/>
            <person name="Purugganan M.D."/>
        </authorList>
    </citation>
    <scope>NUCLEOTIDE SEQUENCE [LARGE SCALE GENOMIC DNA]</scope>
    <source>
        <strain evidence="4">cv. Khalas</strain>
    </source>
</reference>
<dbReference type="Pfam" id="PF00248">
    <property type="entry name" value="Aldo_ket_red"/>
    <property type="match status" value="1"/>
</dbReference>
<keyword evidence="1" id="KW-0560">Oxidoreductase</keyword>
<dbReference type="PANTHER" id="PTHR43364">
    <property type="entry name" value="NADH-SPECIFIC METHYLGLYOXAL REDUCTASE-RELATED"/>
    <property type="match status" value="1"/>
</dbReference>
<evidence type="ECO:0000256" key="2">
    <source>
        <dbReference type="SAM" id="MobiDB-lite"/>
    </source>
</evidence>
<reference evidence="5" key="2">
    <citation type="submission" date="2025-08" db="UniProtKB">
        <authorList>
            <consortium name="RefSeq"/>
        </authorList>
    </citation>
    <scope>IDENTIFICATION</scope>
    <source>
        <tissue evidence="5">Young leaves</tissue>
    </source>
</reference>
<gene>
    <name evidence="5" type="primary">LOC103718275</name>
</gene>
<dbReference type="OrthoDB" id="2310150at2759"/>
<dbReference type="RefSeq" id="XP_038970945.1">
    <property type="nucleotide sequence ID" value="XM_039115017.1"/>
</dbReference>
<name>A0A8B8ZA48_PHODC</name>
<evidence type="ECO:0000313" key="4">
    <source>
        <dbReference type="Proteomes" id="UP000228380"/>
    </source>
</evidence>
<dbReference type="InterPro" id="IPR050523">
    <property type="entry name" value="AKR_Detox_Biosynth"/>
</dbReference>
<dbReference type="InterPro" id="IPR036812">
    <property type="entry name" value="NAD(P)_OxRdtase_dom_sf"/>
</dbReference>
<evidence type="ECO:0000313" key="5">
    <source>
        <dbReference type="RefSeq" id="XP_038970945.1"/>
    </source>
</evidence>
<dbReference type="Proteomes" id="UP000228380">
    <property type="component" value="Chromosome 17"/>
</dbReference>
<feature type="region of interest" description="Disordered" evidence="2">
    <location>
        <begin position="34"/>
        <end position="55"/>
    </location>
</feature>
<feature type="domain" description="NADP-dependent oxidoreductase" evidence="3">
    <location>
        <begin position="71"/>
        <end position="404"/>
    </location>
</feature>
<dbReference type="AlphaFoldDB" id="A0A8B8ZA48"/>
<proteinExistence type="predicted"/>
<dbReference type="CDD" id="cd19094">
    <property type="entry name" value="AKR_Tas-like"/>
    <property type="match status" value="1"/>
</dbReference>
<dbReference type="GeneID" id="103718275"/>
<keyword evidence="4" id="KW-1185">Reference proteome</keyword>
<dbReference type="Gene3D" id="3.20.20.100">
    <property type="entry name" value="NADP-dependent oxidoreductase domain"/>
    <property type="match status" value="1"/>
</dbReference>
<dbReference type="InterPro" id="IPR023210">
    <property type="entry name" value="NADP_OxRdtase_dom"/>
</dbReference>
<protein>
    <submittedName>
        <fullName evidence="5">LOW QUALITY PROTEIN: protein tas</fullName>
    </submittedName>
</protein>
<evidence type="ECO:0000259" key="3">
    <source>
        <dbReference type="Pfam" id="PF00248"/>
    </source>
</evidence>
<organism evidence="4 5">
    <name type="scientific">Phoenix dactylifera</name>
    <name type="common">Date palm</name>
    <dbReference type="NCBI Taxonomy" id="42345"/>
    <lineage>
        <taxon>Eukaryota</taxon>
        <taxon>Viridiplantae</taxon>
        <taxon>Streptophyta</taxon>
        <taxon>Embryophyta</taxon>
        <taxon>Tracheophyta</taxon>
        <taxon>Spermatophyta</taxon>
        <taxon>Magnoliopsida</taxon>
        <taxon>Liliopsida</taxon>
        <taxon>Arecaceae</taxon>
        <taxon>Coryphoideae</taxon>
        <taxon>Phoeniceae</taxon>
        <taxon>Phoenix</taxon>
    </lineage>
</organism>
<dbReference type="PANTHER" id="PTHR43364:SF4">
    <property type="entry name" value="NAD(P)-LINKED OXIDOREDUCTASE SUPERFAMILY PROTEIN"/>
    <property type="match status" value="1"/>
</dbReference>
<accession>A0A8B8ZA48</accession>
<dbReference type="InterPro" id="IPR020471">
    <property type="entry name" value="AKR"/>
</dbReference>
<dbReference type="KEGG" id="pda:103718275"/>
<dbReference type="PRINTS" id="PR00069">
    <property type="entry name" value="ALDKETRDTASE"/>
</dbReference>
<dbReference type="GO" id="GO:0016491">
    <property type="term" value="F:oxidoreductase activity"/>
    <property type="evidence" value="ECO:0007669"/>
    <property type="project" value="UniProtKB-KW"/>
</dbReference>
<sequence length="416" mass="46562">MASAAGSMLPSCTLLLRRGFDLSPGVGRKRLSAVDGGRRRRPMAGSPIRAKQGESPLQYRKLGDSDLRISEIMLGTMTFGQQNTEKEAHDILSYALEHGINALDTAEAYPVPMSKETQGRTDLYIGSWMKSKPRDKVCDFGYKVCGYSERSSYIRDNAKVLRVDAANIRESVEKSLKRLSTDYIDLLQIHWPDRYVPLFGDFTYDPAKWRPSVPFAEQLRAFQELIDEGKVRYIGVSNETSYGVMEFAHAAEVQKLPKIASIQNSYSLLVRCRFEVDLVEVCHPNNCNIGLLAYSPLGWWSLSGKYLDINSEAAKKGQAKLFPQVHGSDTKASLAKEATALYVQLAKKHGLTPVQLALGFVRRPSVHKQVHSLVATFVDQLKEDIDAFITTMRPLPPEVVAGIEDIFKRYKDPTIL</sequence>